<dbReference type="Gene3D" id="1.10.260.40">
    <property type="entry name" value="lambda repressor-like DNA-binding domains"/>
    <property type="match status" value="1"/>
</dbReference>
<evidence type="ECO:0000313" key="6">
    <source>
        <dbReference type="Proteomes" id="UP000886786"/>
    </source>
</evidence>
<protein>
    <submittedName>
        <fullName evidence="5">Helix-turn-helix domain-containing protein</fullName>
    </submittedName>
</protein>
<evidence type="ECO:0000313" key="5">
    <source>
        <dbReference type="EMBL" id="HIQ91046.1"/>
    </source>
</evidence>
<dbReference type="AlphaFoldDB" id="A0A9D0ZR95"/>
<accession>A0A9D0ZR95</accession>
<dbReference type="InterPro" id="IPR050807">
    <property type="entry name" value="TransReg_Diox_bact_type"/>
</dbReference>
<dbReference type="CDD" id="cd00093">
    <property type="entry name" value="HTH_XRE"/>
    <property type="match status" value="1"/>
</dbReference>
<dbReference type="InterPro" id="IPR001387">
    <property type="entry name" value="Cro/C1-type_HTH"/>
</dbReference>
<dbReference type="PANTHER" id="PTHR46797:SF23">
    <property type="entry name" value="HTH-TYPE TRANSCRIPTIONAL REGULATOR SUTR"/>
    <property type="match status" value="1"/>
</dbReference>
<keyword evidence="1" id="KW-0805">Transcription regulation</keyword>
<dbReference type="Pfam" id="PF01381">
    <property type="entry name" value="HTH_3"/>
    <property type="match status" value="1"/>
</dbReference>
<reference evidence="5" key="2">
    <citation type="journal article" date="2021" name="PeerJ">
        <title>Extensive microbial diversity within the chicken gut microbiome revealed by metagenomics and culture.</title>
        <authorList>
            <person name="Gilroy R."/>
            <person name="Ravi A."/>
            <person name="Getino M."/>
            <person name="Pursley I."/>
            <person name="Horton D.L."/>
            <person name="Alikhan N.F."/>
            <person name="Baker D."/>
            <person name="Gharbi K."/>
            <person name="Hall N."/>
            <person name="Watson M."/>
            <person name="Adriaenssens E.M."/>
            <person name="Foster-Nyarko E."/>
            <person name="Jarju S."/>
            <person name="Secka A."/>
            <person name="Antonio M."/>
            <person name="Oren A."/>
            <person name="Chaudhuri R.R."/>
            <person name="La Ragione R."/>
            <person name="Hildebrand F."/>
            <person name="Pallen M.J."/>
        </authorList>
    </citation>
    <scope>NUCLEOTIDE SEQUENCE</scope>
    <source>
        <strain evidence="5">CHK147-3167</strain>
    </source>
</reference>
<dbReference type="EMBL" id="DVFV01000096">
    <property type="protein sequence ID" value="HIQ91046.1"/>
    <property type="molecule type" value="Genomic_DNA"/>
</dbReference>
<dbReference type="GO" id="GO:0003700">
    <property type="term" value="F:DNA-binding transcription factor activity"/>
    <property type="evidence" value="ECO:0007669"/>
    <property type="project" value="TreeGrafter"/>
</dbReference>
<dbReference type="SMART" id="SM00530">
    <property type="entry name" value="HTH_XRE"/>
    <property type="match status" value="1"/>
</dbReference>
<keyword evidence="3" id="KW-0804">Transcription</keyword>
<evidence type="ECO:0000256" key="2">
    <source>
        <dbReference type="ARBA" id="ARBA00023125"/>
    </source>
</evidence>
<sequence>MVMEMLYIYNNLKYIRKQLKLSQNAFAEKLNINVSNISRWENSKNGMSLDTAYNISEKLGVSLPDLVGKDLSTEELNFNKIINSINK</sequence>
<evidence type="ECO:0000256" key="1">
    <source>
        <dbReference type="ARBA" id="ARBA00023015"/>
    </source>
</evidence>
<keyword evidence="2" id="KW-0238">DNA-binding</keyword>
<organism evidence="5 6">
    <name type="scientific">Candidatus Coprosoma intestinipullorum</name>
    <dbReference type="NCBI Taxonomy" id="2840752"/>
    <lineage>
        <taxon>Bacteria</taxon>
        <taxon>Bacillati</taxon>
        <taxon>Bacillota</taxon>
        <taxon>Bacillota incertae sedis</taxon>
        <taxon>Candidatus Coprosoma</taxon>
    </lineage>
</organism>
<dbReference type="PROSITE" id="PS50943">
    <property type="entry name" value="HTH_CROC1"/>
    <property type="match status" value="1"/>
</dbReference>
<feature type="domain" description="HTH cro/C1-type" evidence="4">
    <location>
        <begin position="12"/>
        <end position="66"/>
    </location>
</feature>
<dbReference type="InterPro" id="IPR010982">
    <property type="entry name" value="Lambda_DNA-bd_dom_sf"/>
</dbReference>
<dbReference type="GO" id="GO:0003677">
    <property type="term" value="F:DNA binding"/>
    <property type="evidence" value="ECO:0007669"/>
    <property type="project" value="UniProtKB-KW"/>
</dbReference>
<gene>
    <name evidence="5" type="ORF">IAB27_05435</name>
</gene>
<dbReference type="GO" id="GO:0005829">
    <property type="term" value="C:cytosol"/>
    <property type="evidence" value="ECO:0007669"/>
    <property type="project" value="TreeGrafter"/>
</dbReference>
<comment type="caution">
    <text evidence="5">The sequence shown here is derived from an EMBL/GenBank/DDBJ whole genome shotgun (WGS) entry which is preliminary data.</text>
</comment>
<dbReference type="Proteomes" id="UP000886786">
    <property type="component" value="Unassembled WGS sequence"/>
</dbReference>
<dbReference type="PANTHER" id="PTHR46797">
    <property type="entry name" value="HTH-TYPE TRANSCRIPTIONAL REGULATOR"/>
    <property type="match status" value="1"/>
</dbReference>
<evidence type="ECO:0000256" key="3">
    <source>
        <dbReference type="ARBA" id="ARBA00023163"/>
    </source>
</evidence>
<name>A0A9D0ZR95_9FIRM</name>
<reference evidence="5" key="1">
    <citation type="submission" date="2020-10" db="EMBL/GenBank/DDBJ databases">
        <authorList>
            <person name="Gilroy R."/>
        </authorList>
    </citation>
    <scope>NUCLEOTIDE SEQUENCE</scope>
    <source>
        <strain evidence="5">CHK147-3167</strain>
    </source>
</reference>
<dbReference type="SUPFAM" id="SSF47413">
    <property type="entry name" value="lambda repressor-like DNA-binding domains"/>
    <property type="match status" value="1"/>
</dbReference>
<proteinExistence type="predicted"/>
<evidence type="ECO:0000259" key="4">
    <source>
        <dbReference type="PROSITE" id="PS50943"/>
    </source>
</evidence>